<gene>
    <name evidence="1" type="ORF">F5544_28680</name>
</gene>
<dbReference type="Proteomes" id="UP000503540">
    <property type="component" value="Chromosome"/>
</dbReference>
<evidence type="ECO:0000313" key="2">
    <source>
        <dbReference type="Proteomes" id="UP000503540"/>
    </source>
</evidence>
<reference evidence="1 2" key="1">
    <citation type="journal article" date="2019" name="ACS Chem. Biol.">
        <title>Identification and Mobilization of a Cryptic Antibiotic Biosynthesis Gene Locus from a Human-Pathogenic Nocardia Isolate.</title>
        <authorList>
            <person name="Herisse M."/>
            <person name="Ishida K."/>
            <person name="Porter J.L."/>
            <person name="Howden B."/>
            <person name="Hertweck C."/>
            <person name="Stinear T.P."/>
            <person name="Pidot S.J."/>
        </authorList>
    </citation>
    <scope>NUCLEOTIDE SEQUENCE [LARGE SCALE GENOMIC DNA]</scope>
    <source>
        <strain evidence="1 2">AUSMDU00012717</strain>
    </source>
</reference>
<dbReference type="KEGG" id="nah:F5544_28680"/>
<organism evidence="1 2">
    <name type="scientific">Nocardia arthritidis</name>
    <dbReference type="NCBI Taxonomy" id="228602"/>
    <lineage>
        <taxon>Bacteria</taxon>
        <taxon>Bacillati</taxon>
        <taxon>Actinomycetota</taxon>
        <taxon>Actinomycetes</taxon>
        <taxon>Mycobacteriales</taxon>
        <taxon>Nocardiaceae</taxon>
        <taxon>Nocardia</taxon>
    </lineage>
</organism>
<name>A0A6G9YKJ0_9NOCA</name>
<dbReference type="NCBIfam" id="NF047353">
    <property type="entry name" value="tube_lmo2291"/>
    <property type="match status" value="1"/>
</dbReference>
<proteinExistence type="predicted"/>
<protein>
    <recommendedName>
        <fullName evidence="3">Phage tail protein</fullName>
    </recommendedName>
</protein>
<dbReference type="RefSeq" id="WP_167476104.1">
    <property type="nucleotide sequence ID" value="NZ_CP046172.1"/>
</dbReference>
<keyword evidence="2" id="KW-1185">Reference proteome</keyword>
<dbReference type="AlphaFoldDB" id="A0A6G9YKJ0"/>
<dbReference type="EMBL" id="CP046172">
    <property type="protein sequence ID" value="QIS13587.1"/>
    <property type="molecule type" value="Genomic_DNA"/>
</dbReference>
<evidence type="ECO:0000313" key="1">
    <source>
        <dbReference type="EMBL" id="QIS13587.1"/>
    </source>
</evidence>
<accession>A0A6G9YKJ0</accession>
<evidence type="ECO:0008006" key="3">
    <source>
        <dbReference type="Google" id="ProtNLM"/>
    </source>
</evidence>
<sequence length="157" mass="16702">MAIGKINARDFIIEIANDNSDTPAGWTTIHGLTSAIPNLGDHEQVVETTTFDSAGNYEQEIVQRGASIALEGFRLVDPVTGVPDQGQAKVEALAGQVGTLGLWKVHFRHTADKQWKVWTATFSVGEQGGGTNDKVPWKATITRSGPSTLVNVTGSAS</sequence>